<sequence length="635" mass="69627">MTDGGFARFGADGRLVWSNVAFAGLFGAAPGGVPLKLSGATLDDLFGRPAADSLRKGKAEDWPLPGGATSILTLGQGEAGGWLLSATGLAPASCPTSPPVPSDRESPWAKTSLVLECLSQGVMAFDRHLRLVAWNHRVLELLFIDPAFPRYEQPYEEVVRHIAERGGYGGGAVADLVAQRLDYIRNASWPFYNERVRPDGLIIETVTLALPDGGFVTTYADITERKRTERELAANRELLELAIRAAREGISQWELGGDGVWFSPQWWGLLGYGEAEMDNRRQRWEELIHPDDRLDALRMVAEMTAGLAMESHLLQRYRHKQGHTVYLDTRCIGVPGDDGRPFRIVGSHTDVTESVRAAEAVRSAKDEAERALQDLKEAQVHLIQAEKMAALGSLVAGVTHEINTPVGIALTGASLLADKARGLRRLFEEGTLRRGDFADFMDTADEATQLMLLNIERAARLIQSFKRVAVDQASEERRVFELNDYIHEVLRSLGMRIRRAGHAVSVSCPDTLTLDSYPGAFGQILTNLVMNSIVHGYGAERRGALRIAVTEKDGEVTLVYADDGRGIPASLHGRVFEPFFTTSRDSGGSGLGLNIVHTLVTRTLRGHVRLDSRPGEGATFTLRFPRVAPRDPPRS</sequence>
<dbReference type="NCBIfam" id="TIGR00229">
    <property type="entry name" value="sensory_box"/>
    <property type="match status" value="1"/>
</dbReference>
<dbReference type="CDD" id="cd00075">
    <property type="entry name" value="HATPase"/>
    <property type="match status" value="1"/>
</dbReference>
<dbReference type="InterPro" id="IPR036097">
    <property type="entry name" value="HisK_dim/P_sf"/>
</dbReference>
<dbReference type="SUPFAM" id="SSF55874">
    <property type="entry name" value="ATPase domain of HSP90 chaperone/DNA topoisomerase II/histidine kinase"/>
    <property type="match status" value="1"/>
</dbReference>
<dbReference type="AlphaFoldDB" id="A0A433J789"/>
<gene>
    <name evidence="8" type="ORF">EJ913_16120</name>
</gene>
<dbReference type="Gene3D" id="1.10.287.130">
    <property type="match status" value="1"/>
</dbReference>
<dbReference type="Proteomes" id="UP000280346">
    <property type="component" value="Unassembled WGS sequence"/>
</dbReference>
<dbReference type="Pfam" id="PF12860">
    <property type="entry name" value="PAS_7"/>
    <property type="match status" value="1"/>
</dbReference>
<dbReference type="SMART" id="SM00387">
    <property type="entry name" value="HATPase_c"/>
    <property type="match status" value="1"/>
</dbReference>
<dbReference type="Gene3D" id="3.30.450.20">
    <property type="entry name" value="PAS domain"/>
    <property type="match status" value="2"/>
</dbReference>
<dbReference type="PROSITE" id="PS50112">
    <property type="entry name" value="PAS"/>
    <property type="match status" value="1"/>
</dbReference>
<dbReference type="PROSITE" id="PS50109">
    <property type="entry name" value="HIS_KIN"/>
    <property type="match status" value="1"/>
</dbReference>
<keyword evidence="9" id="KW-1185">Reference proteome</keyword>
<dbReference type="OrthoDB" id="7325042at2"/>
<dbReference type="EMBL" id="RZIJ01000012">
    <property type="protein sequence ID" value="RUQ69295.1"/>
    <property type="molecule type" value="Genomic_DNA"/>
</dbReference>
<protein>
    <recommendedName>
        <fullName evidence="2">histidine kinase</fullName>
        <ecNumber evidence="2">2.7.13.3</ecNumber>
    </recommendedName>
</protein>
<dbReference type="Gene3D" id="3.30.565.10">
    <property type="entry name" value="Histidine kinase-like ATPase, C-terminal domain"/>
    <property type="match status" value="1"/>
</dbReference>
<evidence type="ECO:0000256" key="2">
    <source>
        <dbReference type="ARBA" id="ARBA00012438"/>
    </source>
</evidence>
<dbReference type="InterPro" id="IPR013655">
    <property type="entry name" value="PAS_fold_3"/>
</dbReference>
<feature type="domain" description="PAC" evidence="7">
    <location>
        <begin position="307"/>
        <end position="363"/>
    </location>
</feature>
<feature type="coiled-coil region" evidence="4">
    <location>
        <begin position="358"/>
        <end position="388"/>
    </location>
</feature>
<proteinExistence type="predicted"/>
<evidence type="ECO:0000259" key="6">
    <source>
        <dbReference type="PROSITE" id="PS50112"/>
    </source>
</evidence>
<comment type="caution">
    <text evidence="8">The sequence shown here is derived from an EMBL/GenBank/DDBJ whole genome shotgun (WGS) entry which is preliminary data.</text>
</comment>
<feature type="domain" description="PAS" evidence="6">
    <location>
        <begin position="235"/>
        <end position="293"/>
    </location>
</feature>
<accession>A0A433J789</accession>
<dbReference type="InterPro" id="IPR003661">
    <property type="entry name" value="HisK_dim/P_dom"/>
</dbReference>
<dbReference type="SUPFAM" id="SSF55785">
    <property type="entry name" value="PYP-like sensor domain (PAS domain)"/>
    <property type="match status" value="2"/>
</dbReference>
<dbReference type="RefSeq" id="WP_126999652.1">
    <property type="nucleotide sequence ID" value="NZ_JBNPXW010000003.1"/>
</dbReference>
<name>A0A433J789_9PROT</name>
<dbReference type="PANTHER" id="PTHR43065">
    <property type="entry name" value="SENSOR HISTIDINE KINASE"/>
    <property type="match status" value="1"/>
</dbReference>
<evidence type="ECO:0000313" key="9">
    <source>
        <dbReference type="Proteomes" id="UP000280346"/>
    </source>
</evidence>
<dbReference type="EC" id="2.7.13.3" evidence="2"/>
<evidence type="ECO:0000259" key="5">
    <source>
        <dbReference type="PROSITE" id="PS50109"/>
    </source>
</evidence>
<dbReference type="InterPro" id="IPR004358">
    <property type="entry name" value="Sig_transdc_His_kin-like_C"/>
</dbReference>
<dbReference type="GO" id="GO:0000155">
    <property type="term" value="F:phosphorelay sensor kinase activity"/>
    <property type="evidence" value="ECO:0007669"/>
    <property type="project" value="InterPro"/>
</dbReference>
<dbReference type="CDD" id="cd00082">
    <property type="entry name" value="HisKA"/>
    <property type="match status" value="1"/>
</dbReference>
<dbReference type="CDD" id="cd00130">
    <property type="entry name" value="PAS"/>
    <property type="match status" value="1"/>
</dbReference>
<dbReference type="InterPro" id="IPR000700">
    <property type="entry name" value="PAS-assoc_C"/>
</dbReference>
<organism evidence="8 9">
    <name type="scientific">Azospirillum doebereinerae</name>
    <dbReference type="NCBI Taxonomy" id="92933"/>
    <lineage>
        <taxon>Bacteria</taxon>
        <taxon>Pseudomonadati</taxon>
        <taxon>Pseudomonadota</taxon>
        <taxon>Alphaproteobacteria</taxon>
        <taxon>Rhodospirillales</taxon>
        <taxon>Azospirillaceae</taxon>
        <taxon>Azospirillum</taxon>
    </lineage>
</organism>
<evidence type="ECO:0000256" key="4">
    <source>
        <dbReference type="SAM" id="Coils"/>
    </source>
</evidence>
<dbReference type="SUPFAM" id="SSF47384">
    <property type="entry name" value="Homodimeric domain of signal transducing histidine kinase"/>
    <property type="match status" value="1"/>
</dbReference>
<dbReference type="InterPro" id="IPR000014">
    <property type="entry name" value="PAS"/>
</dbReference>
<comment type="catalytic activity">
    <reaction evidence="1">
        <text>ATP + protein L-histidine = ADP + protein N-phospho-L-histidine.</text>
        <dbReference type="EC" id="2.7.13.3"/>
    </reaction>
</comment>
<dbReference type="PRINTS" id="PR00344">
    <property type="entry name" value="BCTRLSENSOR"/>
</dbReference>
<evidence type="ECO:0000313" key="8">
    <source>
        <dbReference type="EMBL" id="RUQ69295.1"/>
    </source>
</evidence>
<dbReference type="InterPro" id="IPR003594">
    <property type="entry name" value="HATPase_dom"/>
</dbReference>
<dbReference type="Pfam" id="PF02518">
    <property type="entry name" value="HATPase_c"/>
    <property type="match status" value="1"/>
</dbReference>
<evidence type="ECO:0000256" key="1">
    <source>
        <dbReference type="ARBA" id="ARBA00000085"/>
    </source>
</evidence>
<evidence type="ECO:0000256" key="3">
    <source>
        <dbReference type="ARBA" id="ARBA00022553"/>
    </source>
</evidence>
<dbReference type="PROSITE" id="PS50113">
    <property type="entry name" value="PAC"/>
    <property type="match status" value="1"/>
</dbReference>
<dbReference type="InterPro" id="IPR035965">
    <property type="entry name" value="PAS-like_dom_sf"/>
</dbReference>
<keyword evidence="4" id="KW-0175">Coiled coil</keyword>
<dbReference type="InterPro" id="IPR036890">
    <property type="entry name" value="HATPase_C_sf"/>
</dbReference>
<keyword evidence="3" id="KW-0597">Phosphoprotein</keyword>
<reference evidence="8 9" key="1">
    <citation type="submission" date="2018-12" db="EMBL/GenBank/DDBJ databases">
        <authorList>
            <person name="Yang Y."/>
        </authorList>
    </citation>
    <scope>NUCLEOTIDE SEQUENCE [LARGE SCALE GENOMIC DNA]</scope>
    <source>
        <strain evidence="8 9">GSF71</strain>
    </source>
</reference>
<dbReference type="InterPro" id="IPR005467">
    <property type="entry name" value="His_kinase_dom"/>
</dbReference>
<dbReference type="Pfam" id="PF08447">
    <property type="entry name" value="PAS_3"/>
    <property type="match status" value="1"/>
</dbReference>
<evidence type="ECO:0000259" key="7">
    <source>
        <dbReference type="PROSITE" id="PS50113"/>
    </source>
</evidence>
<feature type="domain" description="Histidine kinase" evidence="5">
    <location>
        <begin position="397"/>
        <end position="628"/>
    </location>
</feature>